<dbReference type="AlphaFoldDB" id="A0A120MK68"/>
<name>A0A120MK68_ANAPI</name>
<dbReference type="RefSeq" id="WP_082754212.1">
    <property type="nucleotide sequence ID" value="NZ_CP014223.1"/>
</dbReference>
<dbReference type="EMBL" id="FQUA01000002">
    <property type="protein sequence ID" value="SHE44136.1"/>
    <property type="molecule type" value="Genomic_DNA"/>
</dbReference>
<sequence>MKMADYSRGRNDGLALALKIVKEDGIEALEKEIKFRGVSNIHTPLAQKDLEKALAPIKEHTIATMLAMSIHVLYDEFDFRTVRLNRFRDRFNSKVDCLLDDMVTWGDIVKDIQEKTKMVIAIPHNE</sequence>
<reference evidence="2" key="3">
    <citation type="submission" date="2016-11" db="EMBL/GenBank/DDBJ databases">
        <authorList>
            <person name="Varghese N."/>
            <person name="Submissions S."/>
        </authorList>
    </citation>
    <scope>NUCLEOTIDE SEQUENCE</scope>
    <source>
        <strain evidence="2">DSM 1682</strain>
    </source>
</reference>
<evidence type="ECO:0000313" key="1">
    <source>
        <dbReference type="EMBL" id="AMJ40361.1"/>
    </source>
</evidence>
<organism evidence="2 4">
    <name type="scientific">Anaerotignum propionicum DSM 1682</name>
    <dbReference type="NCBI Taxonomy" id="991789"/>
    <lineage>
        <taxon>Bacteria</taxon>
        <taxon>Bacillati</taxon>
        <taxon>Bacillota</taxon>
        <taxon>Clostridia</taxon>
        <taxon>Lachnospirales</taxon>
        <taxon>Anaerotignaceae</taxon>
        <taxon>Anaerotignum</taxon>
    </lineage>
</organism>
<evidence type="ECO:0000313" key="3">
    <source>
        <dbReference type="Proteomes" id="UP000068026"/>
    </source>
</evidence>
<reference evidence="1 3" key="1">
    <citation type="journal article" date="2016" name="Genome Announc.">
        <title>Complete Genome Sequence of the Amino Acid-Fermenting Clostridium propionicum X2 (DSM 1682).</title>
        <authorList>
            <person name="Poehlein A."/>
            <person name="Schlien K."/>
            <person name="Chowdhury N.P."/>
            <person name="Gottschalk G."/>
            <person name="Buckel W."/>
            <person name="Daniel R."/>
        </authorList>
    </citation>
    <scope>NUCLEOTIDE SEQUENCE [LARGE SCALE GENOMIC DNA]</scope>
    <source>
        <strain evidence="1 3">X2</strain>
    </source>
</reference>
<dbReference type="Proteomes" id="UP000184204">
    <property type="component" value="Unassembled WGS sequence"/>
</dbReference>
<gene>
    <name evidence="1" type="ORF">CPRO_07600</name>
    <name evidence="2" type="ORF">SAMN02745151_00719</name>
</gene>
<keyword evidence="3" id="KW-1185">Reference proteome</keyword>
<proteinExistence type="predicted"/>
<reference evidence="4" key="4">
    <citation type="submission" date="2016-11" db="EMBL/GenBank/DDBJ databases">
        <authorList>
            <person name="Jaros S."/>
            <person name="Januszkiewicz K."/>
            <person name="Wedrychowicz H."/>
        </authorList>
    </citation>
    <scope>NUCLEOTIDE SEQUENCE [LARGE SCALE GENOMIC DNA]</scope>
    <source>
        <strain evidence="4">DSM 1682</strain>
    </source>
</reference>
<dbReference type="Proteomes" id="UP000068026">
    <property type="component" value="Chromosome"/>
</dbReference>
<accession>A0A120MK68</accession>
<evidence type="ECO:0000313" key="2">
    <source>
        <dbReference type="EMBL" id="SHE44136.1"/>
    </source>
</evidence>
<reference evidence="3" key="2">
    <citation type="submission" date="2016-01" db="EMBL/GenBank/DDBJ databases">
        <authorList>
            <person name="Poehlein A."/>
            <person name="Schlien K."/>
            <person name="Gottschalk G."/>
            <person name="Buckel W."/>
            <person name="Daniel R."/>
        </authorList>
    </citation>
    <scope>NUCLEOTIDE SEQUENCE [LARGE SCALE GENOMIC DNA]</scope>
    <source>
        <strain evidence="3">X2</strain>
    </source>
</reference>
<dbReference type="EMBL" id="CP014223">
    <property type="protein sequence ID" value="AMJ40361.1"/>
    <property type="molecule type" value="Genomic_DNA"/>
</dbReference>
<evidence type="ECO:0000313" key="4">
    <source>
        <dbReference type="Proteomes" id="UP000184204"/>
    </source>
</evidence>
<protein>
    <submittedName>
        <fullName evidence="2">Uncharacterized protein</fullName>
    </submittedName>
</protein>
<dbReference type="KEGG" id="cpro:CPRO_07600"/>